<dbReference type="Proteomes" id="UP000441080">
    <property type="component" value="Unassembled WGS sequence"/>
</dbReference>
<accession>A0AAD3G7D9</accession>
<evidence type="ECO:0000256" key="1">
    <source>
        <dbReference type="SAM" id="Phobius"/>
    </source>
</evidence>
<proteinExistence type="predicted"/>
<reference evidence="2 3" key="1">
    <citation type="submission" date="2019-02" db="EMBL/GenBank/DDBJ databases">
        <title>Draft genome sequence of Arthrospira platensis NIES-3807.</title>
        <authorList>
            <person name="Yamaguchi H."/>
            <person name="Suzuki S."/>
            <person name="Kawachi M."/>
        </authorList>
    </citation>
    <scope>NUCLEOTIDE SEQUENCE [LARGE SCALE GENOMIC DNA]</scope>
    <source>
        <strain evidence="2 3">NIES-3807</strain>
    </source>
</reference>
<keyword evidence="1" id="KW-0812">Transmembrane</keyword>
<organism evidence="2 3">
    <name type="scientific">Microcystis aeruginosa NIES-3807</name>
    <dbReference type="NCBI Taxonomy" id="2517785"/>
    <lineage>
        <taxon>Bacteria</taxon>
        <taxon>Bacillati</taxon>
        <taxon>Cyanobacteriota</taxon>
        <taxon>Cyanophyceae</taxon>
        <taxon>Oscillatoriophycideae</taxon>
        <taxon>Chroococcales</taxon>
        <taxon>Microcystaceae</taxon>
        <taxon>Microcystis</taxon>
    </lineage>
</organism>
<evidence type="ECO:0000313" key="2">
    <source>
        <dbReference type="EMBL" id="GCL56858.1"/>
    </source>
</evidence>
<protein>
    <submittedName>
        <fullName evidence="2">Uncharacterized protein</fullName>
    </submittedName>
</protein>
<dbReference type="EMBL" id="BJCK01000001">
    <property type="protein sequence ID" value="GCL56858.1"/>
    <property type="molecule type" value="Genomic_DNA"/>
</dbReference>
<dbReference type="AlphaFoldDB" id="A0AAD3G7D9"/>
<sequence>MIKLNLKHIKLKLQLIMPFIKFGKTTIIFLPDRQSSEGALAICGYLAFLVTIITLVISPVCGLFVFITSLFNNLLIQFIEPIM</sequence>
<keyword evidence="1" id="KW-0472">Membrane</keyword>
<feature type="transmembrane region" description="Helical" evidence="1">
    <location>
        <begin position="39"/>
        <end position="67"/>
    </location>
</feature>
<comment type="caution">
    <text evidence="2">The sequence shown here is derived from an EMBL/GenBank/DDBJ whole genome shotgun (WGS) entry which is preliminary data.</text>
</comment>
<name>A0AAD3G7D9_MICAE</name>
<keyword evidence="1" id="KW-1133">Transmembrane helix</keyword>
<gene>
    <name evidence="2" type="ORF">NIES3807_00040</name>
</gene>
<evidence type="ECO:0000313" key="3">
    <source>
        <dbReference type="Proteomes" id="UP000441080"/>
    </source>
</evidence>